<evidence type="ECO:0000313" key="1">
    <source>
        <dbReference type="EMBL" id="SVB18354.1"/>
    </source>
</evidence>
<name>A0A382BXM8_9ZZZZ</name>
<dbReference type="EMBL" id="UINC01031778">
    <property type="protein sequence ID" value="SVB18354.1"/>
    <property type="molecule type" value="Genomic_DNA"/>
</dbReference>
<organism evidence="1">
    <name type="scientific">marine metagenome</name>
    <dbReference type="NCBI Taxonomy" id="408172"/>
    <lineage>
        <taxon>unclassified sequences</taxon>
        <taxon>metagenomes</taxon>
        <taxon>ecological metagenomes</taxon>
    </lineage>
</organism>
<gene>
    <name evidence="1" type="ORF">METZ01_LOCUS171208</name>
</gene>
<proteinExistence type="predicted"/>
<protein>
    <recommendedName>
        <fullName evidence="2">Prolyl 4-hydroxylase alpha subunit Fe(2+) 2OG dioxygenase domain-containing protein</fullName>
    </recommendedName>
</protein>
<reference evidence="1" key="1">
    <citation type="submission" date="2018-05" db="EMBL/GenBank/DDBJ databases">
        <authorList>
            <person name="Lanie J.A."/>
            <person name="Ng W.-L."/>
            <person name="Kazmierczak K.M."/>
            <person name="Andrzejewski T.M."/>
            <person name="Davidsen T.M."/>
            <person name="Wayne K.J."/>
            <person name="Tettelin H."/>
            <person name="Glass J.I."/>
            <person name="Rusch D."/>
            <person name="Podicherti R."/>
            <person name="Tsui H.-C.T."/>
            <person name="Winkler M.E."/>
        </authorList>
    </citation>
    <scope>NUCLEOTIDE SEQUENCE</scope>
</reference>
<sequence>MTIVKAPSDFIYDIDLSYDKTKLLDEMNNVDFTPFNDEGPQGKGQSKIPLNSWFYNPSTWLQGHVINECPEVSKVQSQICELLECKDIRPRYYKQEKDTEVPMHPDRGTLCAINIILSDNYGPLIFGDLGPVRYNCAILNLEKRHAVPAFPEERVLLKFSIFDVLYKDALSNYRINISKEKK</sequence>
<dbReference type="AlphaFoldDB" id="A0A382BXM8"/>
<accession>A0A382BXM8</accession>
<evidence type="ECO:0008006" key="2">
    <source>
        <dbReference type="Google" id="ProtNLM"/>
    </source>
</evidence>